<sequence>MKASETKIQPILEGTKQYVVPLFQRSYSWQKTEWEVLWDDIIELYEMENPRTHFLGSIVTMPTTSVPEGVMKYLLIDGQQRLTTLFIILTLIRDKSPKLAGEIEDTLLTNPYKQGIDYFKFLPTNVDREIFQGLIKKEKINCLDSLFKL</sequence>
<dbReference type="Pfam" id="PF03235">
    <property type="entry name" value="GmrSD_N"/>
    <property type="match status" value="1"/>
</dbReference>
<dbReference type="Proteomes" id="UP000199411">
    <property type="component" value="Unassembled WGS sequence"/>
</dbReference>
<dbReference type="RefSeq" id="WP_092129325.1">
    <property type="nucleotide sequence ID" value="NZ_FMYU01000010.1"/>
</dbReference>
<evidence type="ECO:0000259" key="1">
    <source>
        <dbReference type="Pfam" id="PF03235"/>
    </source>
</evidence>
<proteinExistence type="predicted"/>
<gene>
    <name evidence="2" type="ORF">SAMN05660835_01493</name>
</gene>
<dbReference type="AlphaFoldDB" id="A0A1G6Q248"/>
<dbReference type="InterPro" id="IPR004919">
    <property type="entry name" value="GmrSD_N"/>
</dbReference>
<dbReference type="EMBL" id="FMYU01000010">
    <property type="protein sequence ID" value="SDC85994.1"/>
    <property type="molecule type" value="Genomic_DNA"/>
</dbReference>
<protein>
    <recommendedName>
        <fullName evidence="1">GmrSD restriction endonucleases N-terminal domain-containing protein</fullName>
    </recommendedName>
</protein>
<name>A0A1G6Q248_9BACT</name>
<feature type="domain" description="GmrSD restriction endonucleases N-terminal" evidence="1">
    <location>
        <begin position="10"/>
        <end position="141"/>
    </location>
</feature>
<dbReference type="OrthoDB" id="9798761at2"/>
<reference evidence="3" key="1">
    <citation type="submission" date="2016-10" db="EMBL/GenBank/DDBJ databases">
        <authorList>
            <person name="Varghese N."/>
            <person name="Submissions S."/>
        </authorList>
    </citation>
    <scope>NUCLEOTIDE SEQUENCE [LARGE SCALE GENOMIC DNA]</scope>
    <source>
        <strain evidence="3">DSM 8415</strain>
    </source>
</reference>
<accession>A0A1G6Q248</accession>
<dbReference type="PANTHER" id="PTHR35149">
    <property type="entry name" value="SLL5132 PROTEIN"/>
    <property type="match status" value="1"/>
</dbReference>
<evidence type="ECO:0000313" key="3">
    <source>
        <dbReference type="Proteomes" id="UP000199411"/>
    </source>
</evidence>
<dbReference type="PANTHER" id="PTHR35149:SF2">
    <property type="entry name" value="DUF262 DOMAIN-CONTAINING PROTEIN"/>
    <property type="match status" value="1"/>
</dbReference>
<evidence type="ECO:0000313" key="2">
    <source>
        <dbReference type="EMBL" id="SDC85994.1"/>
    </source>
</evidence>
<organism evidence="2 3">
    <name type="scientific">Desulfurella multipotens</name>
    <dbReference type="NCBI Taxonomy" id="79269"/>
    <lineage>
        <taxon>Bacteria</taxon>
        <taxon>Pseudomonadati</taxon>
        <taxon>Campylobacterota</taxon>
        <taxon>Desulfurellia</taxon>
        <taxon>Desulfurellales</taxon>
        <taxon>Desulfurellaceae</taxon>
        <taxon>Desulfurella</taxon>
    </lineage>
</organism>
<keyword evidence="3" id="KW-1185">Reference proteome</keyword>